<dbReference type="PROSITE" id="PS00444">
    <property type="entry name" value="POLYPRENYL_SYNTHASE_2"/>
    <property type="match status" value="1"/>
</dbReference>
<dbReference type="GO" id="GO:0004659">
    <property type="term" value="F:prenyltransferase activity"/>
    <property type="evidence" value="ECO:0007669"/>
    <property type="project" value="InterPro"/>
</dbReference>
<name>A0A8K0CVX2_IGNLU</name>
<evidence type="ECO:0000313" key="5">
    <source>
        <dbReference type="Proteomes" id="UP000801492"/>
    </source>
</evidence>
<dbReference type="GO" id="GO:0046872">
    <property type="term" value="F:metal ion binding"/>
    <property type="evidence" value="ECO:0007669"/>
    <property type="project" value="UniProtKB-KW"/>
</dbReference>
<evidence type="ECO:0008006" key="6">
    <source>
        <dbReference type="Google" id="ProtNLM"/>
    </source>
</evidence>
<dbReference type="SUPFAM" id="SSF48576">
    <property type="entry name" value="Terpenoid synthases"/>
    <property type="match status" value="1"/>
</dbReference>
<proteinExistence type="inferred from homology"/>
<dbReference type="Proteomes" id="UP000801492">
    <property type="component" value="Unassembled WGS sequence"/>
</dbReference>
<keyword evidence="3" id="KW-0808">Transferase</keyword>
<dbReference type="GO" id="GO:0008299">
    <property type="term" value="P:isoprenoid biosynthetic process"/>
    <property type="evidence" value="ECO:0007669"/>
    <property type="project" value="InterPro"/>
</dbReference>
<comment type="similarity">
    <text evidence="3">Belongs to the FPP/GGPP synthase family.</text>
</comment>
<dbReference type="AlphaFoldDB" id="A0A8K0CVX2"/>
<keyword evidence="2" id="KW-0460">Magnesium</keyword>
<evidence type="ECO:0000256" key="1">
    <source>
        <dbReference type="ARBA" id="ARBA00022723"/>
    </source>
</evidence>
<dbReference type="InterPro" id="IPR008949">
    <property type="entry name" value="Isoprenoid_synthase_dom_sf"/>
</dbReference>
<keyword evidence="5" id="KW-1185">Reference proteome</keyword>
<dbReference type="OrthoDB" id="6921389at2759"/>
<gene>
    <name evidence="4" type="ORF">ILUMI_13865</name>
</gene>
<accession>A0A8K0CVX2</accession>
<dbReference type="EMBL" id="VTPC01008819">
    <property type="protein sequence ID" value="KAF2892307.1"/>
    <property type="molecule type" value="Genomic_DNA"/>
</dbReference>
<protein>
    <recommendedName>
        <fullName evidence="6">Geranylgeranyl pyrophosphate synthase</fullName>
    </recommendedName>
</protein>
<dbReference type="GO" id="GO:0042811">
    <property type="term" value="P:pheromone biosynthetic process"/>
    <property type="evidence" value="ECO:0007669"/>
    <property type="project" value="UniProtKB-ARBA"/>
</dbReference>
<dbReference type="SFLD" id="SFLDS00005">
    <property type="entry name" value="Isoprenoid_Synthase_Type_I"/>
    <property type="match status" value="1"/>
</dbReference>
<keyword evidence="1" id="KW-0479">Metal-binding</keyword>
<evidence type="ECO:0000256" key="2">
    <source>
        <dbReference type="ARBA" id="ARBA00022842"/>
    </source>
</evidence>
<comment type="caution">
    <text evidence="4">The sequence shown here is derived from an EMBL/GenBank/DDBJ whole genome shotgun (WGS) entry which is preliminary data.</text>
</comment>
<dbReference type="InterPro" id="IPR033749">
    <property type="entry name" value="Polyprenyl_synt_CS"/>
</dbReference>
<organism evidence="4 5">
    <name type="scientific">Ignelater luminosus</name>
    <name type="common">Cucubano</name>
    <name type="synonym">Pyrophorus luminosus</name>
    <dbReference type="NCBI Taxonomy" id="2038154"/>
    <lineage>
        <taxon>Eukaryota</taxon>
        <taxon>Metazoa</taxon>
        <taxon>Ecdysozoa</taxon>
        <taxon>Arthropoda</taxon>
        <taxon>Hexapoda</taxon>
        <taxon>Insecta</taxon>
        <taxon>Pterygota</taxon>
        <taxon>Neoptera</taxon>
        <taxon>Endopterygota</taxon>
        <taxon>Coleoptera</taxon>
        <taxon>Polyphaga</taxon>
        <taxon>Elateriformia</taxon>
        <taxon>Elateroidea</taxon>
        <taxon>Elateridae</taxon>
        <taxon>Agrypninae</taxon>
        <taxon>Pyrophorini</taxon>
        <taxon>Ignelater</taxon>
    </lineage>
</organism>
<evidence type="ECO:0000313" key="4">
    <source>
        <dbReference type="EMBL" id="KAF2892307.1"/>
    </source>
</evidence>
<dbReference type="Gene3D" id="1.10.600.10">
    <property type="entry name" value="Farnesyl Diphosphate Synthase"/>
    <property type="match status" value="1"/>
</dbReference>
<sequence length="346" mass="40563">MDEVIRKIEEELNIRSDGENLQKKDKEEIRRYININFPIDDVSVEERIVEPMKYLMSSHGKNFRQKMLIAMNFWMKASERVTNLLSKAGYLVHNVTLVLDDIQDRSLMRRGKPCTHLIYGNGKCINLFHFLVGSTMSITTQYADLFPDKTQMRFLSMAGRDIVLGQVMDVYWRDNYICPTEGEYKLMVIRKTGSICLLFYKVLDIYGRTEDLDKHALLRLLTCLGLYFQINDDYINLWSVEYQKTKGFCEDITEGKFSYPIVYVINNFPEEGKIIKDILSQRTRDVEVLTYCRSIIEKCGGQEYTRNAIHKYKNIILEEKAKLSYNAIFEEVLQTEFFTPESPLVI</sequence>
<dbReference type="PANTHER" id="PTHR12001:SF44">
    <property type="entry name" value="GERANYLGERANYL PYROPHOSPHATE SYNTHASE"/>
    <property type="match status" value="1"/>
</dbReference>
<dbReference type="PROSITE" id="PS00723">
    <property type="entry name" value="POLYPRENYL_SYNTHASE_1"/>
    <property type="match status" value="1"/>
</dbReference>
<evidence type="ECO:0000256" key="3">
    <source>
        <dbReference type="RuleBase" id="RU004466"/>
    </source>
</evidence>
<dbReference type="Pfam" id="PF00348">
    <property type="entry name" value="polyprenyl_synt"/>
    <property type="match status" value="1"/>
</dbReference>
<reference evidence="4" key="1">
    <citation type="submission" date="2019-08" db="EMBL/GenBank/DDBJ databases">
        <title>The genome of the North American firefly Photinus pyralis.</title>
        <authorList>
            <consortium name="Photinus pyralis genome working group"/>
            <person name="Fallon T.R."/>
            <person name="Sander Lower S.E."/>
            <person name="Weng J.-K."/>
        </authorList>
    </citation>
    <scope>NUCLEOTIDE SEQUENCE</scope>
    <source>
        <strain evidence="4">TRF0915ILg1</strain>
        <tissue evidence="4">Whole body</tissue>
    </source>
</reference>
<dbReference type="PANTHER" id="PTHR12001">
    <property type="entry name" value="GERANYLGERANYL PYROPHOSPHATE SYNTHASE"/>
    <property type="match status" value="1"/>
</dbReference>
<dbReference type="InterPro" id="IPR000092">
    <property type="entry name" value="Polyprenyl_synt"/>
</dbReference>